<dbReference type="CDD" id="cd00446">
    <property type="entry name" value="GrpE"/>
    <property type="match status" value="1"/>
</dbReference>
<organism evidence="13 14">
    <name type="scientific">Helicobacter anseris</name>
    <dbReference type="NCBI Taxonomy" id="375926"/>
    <lineage>
        <taxon>Bacteria</taxon>
        <taxon>Pseudomonadati</taxon>
        <taxon>Campylobacterota</taxon>
        <taxon>Epsilonproteobacteria</taxon>
        <taxon>Campylobacterales</taxon>
        <taxon>Helicobacteraceae</taxon>
        <taxon>Helicobacter</taxon>
    </lineage>
</organism>
<dbReference type="Pfam" id="PF01025">
    <property type="entry name" value="GrpE"/>
    <property type="match status" value="1"/>
</dbReference>
<dbReference type="Gene3D" id="3.90.20.20">
    <property type="match status" value="1"/>
</dbReference>
<comment type="subcellular location">
    <subcellularLocation>
        <location evidence="1 10">Cytoplasm</location>
    </subcellularLocation>
</comment>
<gene>
    <name evidence="10" type="primary">grpE</name>
    <name evidence="13" type="ORF">CQA57_02345</name>
</gene>
<evidence type="ECO:0000256" key="3">
    <source>
        <dbReference type="ARBA" id="ARBA00011738"/>
    </source>
</evidence>
<keyword evidence="5 10" id="KW-0346">Stress response</keyword>
<evidence type="ECO:0000256" key="11">
    <source>
        <dbReference type="RuleBase" id="RU004478"/>
    </source>
</evidence>
<dbReference type="InterPro" id="IPR009012">
    <property type="entry name" value="GrpE_head"/>
</dbReference>
<evidence type="ECO:0000256" key="9">
    <source>
        <dbReference type="ARBA" id="ARBA00076414"/>
    </source>
</evidence>
<evidence type="ECO:0000256" key="1">
    <source>
        <dbReference type="ARBA" id="ARBA00004496"/>
    </source>
</evidence>
<sequence length="169" mass="19790">MEEEKEDIQNQTEEIQENNEIEESETKEDFEQKYNELKNEYLRVFADFENSKKRLEKDKFQALEYAYEKFAKDLLPVIDALQNAKEVSKENPAILEGITLTLENLIKTLSKYGIEEIDTQGDFDPNLHDCIMQMPNAELEDGKIAQVMQKGYKYKERTLRPAMVAIVKN</sequence>
<dbReference type="Proteomes" id="UP000256695">
    <property type="component" value="Unassembled WGS sequence"/>
</dbReference>
<evidence type="ECO:0000313" key="14">
    <source>
        <dbReference type="Proteomes" id="UP000256695"/>
    </source>
</evidence>
<dbReference type="Gene3D" id="2.30.22.10">
    <property type="entry name" value="Head domain of nucleotide exchange factor GrpE"/>
    <property type="match status" value="1"/>
</dbReference>
<comment type="caution">
    <text evidence="13">The sequence shown here is derived from an EMBL/GenBank/DDBJ whole genome shotgun (WGS) entry which is preliminary data.</text>
</comment>
<keyword evidence="14" id="KW-1185">Reference proteome</keyword>
<dbReference type="HAMAP" id="MF_01151">
    <property type="entry name" value="GrpE"/>
    <property type="match status" value="1"/>
</dbReference>
<dbReference type="AlphaFoldDB" id="A0A3D8JAL8"/>
<dbReference type="PANTHER" id="PTHR21237">
    <property type="entry name" value="GRPE PROTEIN"/>
    <property type="match status" value="1"/>
</dbReference>
<comment type="subunit">
    <text evidence="3 10">Homodimer.</text>
</comment>
<feature type="compositionally biased region" description="Acidic residues" evidence="12">
    <location>
        <begin position="14"/>
        <end position="26"/>
    </location>
</feature>
<dbReference type="GO" id="GO:0042803">
    <property type="term" value="F:protein homodimerization activity"/>
    <property type="evidence" value="ECO:0007669"/>
    <property type="project" value="InterPro"/>
</dbReference>
<dbReference type="RefSeq" id="WP_115578635.1">
    <property type="nucleotide sequence ID" value="NZ_NXLX01000003.1"/>
</dbReference>
<protein>
    <recommendedName>
        <fullName evidence="8 10">Protein GrpE</fullName>
    </recommendedName>
    <alternativeName>
        <fullName evidence="9 10">HSP-70 cofactor</fullName>
    </alternativeName>
</protein>
<dbReference type="GO" id="GO:0051082">
    <property type="term" value="F:unfolded protein binding"/>
    <property type="evidence" value="ECO:0007669"/>
    <property type="project" value="TreeGrafter"/>
</dbReference>
<dbReference type="GO" id="GO:0005829">
    <property type="term" value="C:cytosol"/>
    <property type="evidence" value="ECO:0007669"/>
    <property type="project" value="TreeGrafter"/>
</dbReference>
<dbReference type="InterPro" id="IPR013805">
    <property type="entry name" value="GrpE_CC"/>
</dbReference>
<dbReference type="OrthoDB" id="9789811at2"/>
<accession>A0A3D8JAL8</accession>
<proteinExistence type="inferred from homology"/>
<keyword evidence="6 10" id="KW-0143">Chaperone</keyword>
<dbReference type="PRINTS" id="PR00773">
    <property type="entry name" value="GRPEPROTEIN"/>
</dbReference>
<evidence type="ECO:0000256" key="2">
    <source>
        <dbReference type="ARBA" id="ARBA00009054"/>
    </source>
</evidence>
<dbReference type="NCBIfam" id="NF010747">
    <property type="entry name" value="PRK14149.1"/>
    <property type="match status" value="1"/>
</dbReference>
<dbReference type="GO" id="GO:0000774">
    <property type="term" value="F:adenyl-nucleotide exchange factor activity"/>
    <property type="evidence" value="ECO:0007669"/>
    <property type="project" value="InterPro"/>
</dbReference>
<evidence type="ECO:0000256" key="12">
    <source>
        <dbReference type="SAM" id="MobiDB-lite"/>
    </source>
</evidence>
<feature type="region of interest" description="Disordered" evidence="12">
    <location>
        <begin position="1"/>
        <end position="30"/>
    </location>
</feature>
<dbReference type="PANTHER" id="PTHR21237:SF23">
    <property type="entry name" value="GRPE PROTEIN HOMOLOG, MITOCHONDRIAL"/>
    <property type="match status" value="1"/>
</dbReference>
<name>A0A3D8JAL8_9HELI</name>
<evidence type="ECO:0000313" key="13">
    <source>
        <dbReference type="EMBL" id="RDU74340.1"/>
    </source>
</evidence>
<evidence type="ECO:0000256" key="10">
    <source>
        <dbReference type="HAMAP-Rule" id="MF_01151"/>
    </source>
</evidence>
<dbReference type="NCBIfam" id="NF010738">
    <property type="entry name" value="PRK14140.1"/>
    <property type="match status" value="1"/>
</dbReference>
<comment type="similarity">
    <text evidence="2 10 11">Belongs to the GrpE family.</text>
</comment>
<keyword evidence="4 10" id="KW-0963">Cytoplasm</keyword>
<dbReference type="SUPFAM" id="SSF58014">
    <property type="entry name" value="Coiled-coil domain of nucleotide exchange factor GrpE"/>
    <property type="match status" value="1"/>
</dbReference>
<dbReference type="EMBL" id="NXLX01000003">
    <property type="protein sequence ID" value="RDU74340.1"/>
    <property type="molecule type" value="Genomic_DNA"/>
</dbReference>
<evidence type="ECO:0000256" key="5">
    <source>
        <dbReference type="ARBA" id="ARBA00023016"/>
    </source>
</evidence>
<dbReference type="SUPFAM" id="SSF51064">
    <property type="entry name" value="Head domain of nucleotide exchange factor GrpE"/>
    <property type="match status" value="1"/>
</dbReference>
<evidence type="ECO:0000256" key="7">
    <source>
        <dbReference type="ARBA" id="ARBA00053401"/>
    </source>
</evidence>
<dbReference type="FunFam" id="2.30.22.10:FF:000001">
    <property type="entry name" value="Protein GrpE"/>
    <property type="match status" value="1"/>
</dbReference>
<evidence type="ECO:0000256" key="8">
    <source>
        <dbReference type="ARBA" id="ARBA00072274"/>
    </source>
</evidence>
<reference evidence="13 14" key="1">
    <citation type="submission" date="2018-04" db="EMBL/GenBank/DDBJ databases">
        <title>Novel Campyloabacter and Helicobacter Species and Strains.</title>
        <authorList>
            <person name="Mannion A.J."/>
            <person name="Shen Z."/>
            <person name="Fox J.G."/>
        </authorList>
    </citation>
    <scope>NUCLEOTIDE SEQUENCE [LARGE SCALE GENOMIC DNA]</scope>
    <source>
        <strain evidence="13 14">MIT 04-9362</strain>
    </source>
</reference>
<dbReference type="GO" id="GO:0006457">
    <property type="term" value="P:protein folding"/>
    <property type="evidence" value="ECO:0007669"/>
    <property type="project" value="InterPro"/>
</dbReference>
<comment type="function">
    <text evidence="7 10">Participates actively in the response to hyperosmotic and heat shock by preventing the aggregation of stress-denatured proteins, in association with DnaK and GrpE. It is the nucleotide exchange factor for DnaK and may function as a thermosensor. Unfolded proteins bind initially to DnaJ; upon interaction with the DnaJ-bound protein, DnaK hydrolyzes its bound ATP, resulting in the formation of a stable complex. GrpE releases ADP from DnaK; ATP binding to DnaK triggers the release of the substrate protein, thus completing the reaction cycle. Several rounds of ATP-dependent interactions between DnaJ, DnaK and GrpE are required for fully efficient folding.</text>
</comment>
<dbReference type="GO" id="GO:0051087">
    <property type="term" value="F:protein-folding chaperone binding"/>
    <property type="evidence" value="ECO:0007669"/>
    <property type="project" value="InterPro"/>
</dbReference>
<evidence type="ECO:0000256" key="6">
    <source>
        <dbReference type="ARBA" id="ARBA00023186"/>
    </source>
</evidence>
<dbReference type="InterPro" id="IPR000740">
    <property type="entry name" value="GrpE"/>
</dbReference>
<evidence type="ECO:0000256" key="4">
    <source>
        <dbReference type="ARBA" id="ARBA00022490"/>
    </source>
</evidence>